<comment type="similarity">
    <text evidence="2">Belongs to the CTP synthase family.</text>
</comment>
<comment type="catalytic activity">
    <reaction evidence="9">
        <text>UTP + L-glutamine + ATP + H2O = CTP + L-glutamate + ADP + phosphate + 2 H(+)</text>
        <dbReference type="Rhea" id="RHEA:26426"/>
        <dbReference type="ChEBI" id="CHEBI:15377"/>
        <dbReference type="ChEBI" id="CHEBI:15378"/>
        <dbReference type="ChEBI" id="CHEBI:29985"/>
        <dbReference type="ChEBI" id="CHEBI:30616"/>
        <dbReference type="ChEBI" id="CHEBI:37563"/>
        <dbReference type="ChEBI" id="CHEBI:43474"/>
        <dbReference type="ChEBI" id="CHEBI:46398"/>
        <dbReference type="ChEBI" id="CHEBI:58359"/>
        <dbReference type="ChEBI" id="CHEBI:456216"/>
        <dbReference type="EC" id="6.3.4.2"/>
    </reaction>
</comment>
<dbReference type="GO" id="GO:0005524">
    <property type="term" value="F:ATP binding"/>
    <property type="evidence" value="ECO:0007669"/>
    <property type="project" value="UniProtKB-KW"/>
</dbReference>
<comment type="pathway">
    <text evidence="1">Pyrimidine metabolism; CTP biosynthesis via de novo pathway; CTP from UDP: step 2/2.</text>
</comment>
<dbReference type="GO" id="GO:0019856">
    <property type="term" value="P:pyrimidine nucleobase biosynthetic process"/>
    <property type="evidence" value="ECO:0007669"/>
    <property type="project" value="TreeGrafter"/>
</dbReference>
<dbReference type="PANTHER" id="PTHR11550:SF0">
    <property type="entry name" value="CTP SYNTHASE-RELATED"/>
    <property type="match status" value="1"/>
</dbReference>
<keyword evidence="4" id="KW-0436">Ligase</keyword>
<evidence type="ECO:0000256" key="2">
    <source>
        <dbReference type="ARBA" id="ARBA00007533"/>
    </source>
</evidence>
<keyword evidence="6" id="KW-0067">ATP-binding</keyword>
<dbReference type="PROSITE" id="PS51273">
    <property type="entry name" value="GATASE_TYPE_1"/>
    <property type="match status" value="1"/>
</dbReference>
<evidence type="ECO:0000256" key="5">
    <source>
        <dbReference type="ARBA" id="ARBA00022741"/>
    </source>
</evidence>
<dbReference type="GO" id="GO:0044210">
    <property type="term" value="P:'de novo' CTP biosynthetic process"/>
    <property type="evidence" value="ECO:0007669"/>
    <property type="project" value="UniProtKB-UniPathway"/>
</dbReference>
<proteinExistence type="inferred from homology"/>
<dbReference type="InterPro" id="IPR004468">
    <property type="entry name" value="CTP_synthase"/>
</dbReference>
<evidence type="ECO:0000256" key="6">
    <source>
        <dbReference type="ARBA" id="ARBA00022840"/>
    </source>
</evidence>
<dbReference type="SUPFAM" id="SSF52317">
    <property type="entry name" value="Class I glutamine amidotransferase-like"/>
    <property type="match status" value="1"/>
</dbReference>
<keyword evidence="7" id="KW-0315">Glutamine amidotransferase</keyword>
<evidence type="ECO:0000256" key="7">
    <source>
        <dbReference type="ARBA" id="ARBA00022962"/>
    </source>
</evidence>
<keyword evidence="5" id="KW-0547">Nucleotide-binding</keyword>
<dbReference type="AlphaFoldDB" id="X0ZDN4"/>
<dbReference type="InterPro" id="IPR029062">
    <property type="entry name" value="Class_I_gatase-like"/>
</dbReference>
<comment type="caution">
    <text evidence="11">The sequence shown here is derived from an EMBL/GenBank/DDBJ whole genome shotgun (WGS) entry which is preliminary data.</text>
</comment>
<evidence type="ECO:0000313" key="11">
    <source>
        <dbReference type="EMBL" id="GAG67404.1"/>
    </source>
</evidence>
<dbReference type="EMBL" id="BART01004174">
    <property type="protein sequence ID" value="GAG67404.1"/>
    <property type="molecule type" value="Genomic_DNA"/>
</dbReference>
<dbReference type="Gene3D" id="3.40.50.880">
    <property type="match status" value="1"/>
</dbReference>
<evidence type="ECO:0000256" key="9">
    <source>
        <dbReference type="ARBA" id="ARBA00047781"/>
    </source>
</evidence>
<evidence type="ECO:0000256" key="1">
    <source>
        <dbReference type="ARBA" id="ARBA00005171"/>
    </source>
</evidence>
<evidence type="ECO:0000259" key="10">
    <source>
        <dbReference type="Pfam" id="PF00117"/>
    </source>
</evidence>
<dbReference type="InterPro" id="IPR017926">
    <property type="entry name" value="GATASE"/>
</dbReference>
<reference evidence="11" key="1">
    <citation type="journal article" date="2014" name="Front. Microbiol.">
        <title>High frequency of phylogenetically diverse reductive dehalogenase-homologous genes in deep subseafloor sedimentary metagenomes.</title>
        <authorList>
            <person name="Kawai M."/>
            <person name="Futagami T."/>
            <person name="Toyoda A."/>
            <person name="Takaki Y."/>
            <person name="Nishi S."/>
            <person name="Hori S."/>
            <person name="Arai W."/>
            <person name="Tsubouchi T."/>
            <person name="Morono Y."/>
            <person name="Uchiyama I."/>
            <person name="Ito T."/>
            <person name="Fujiyama A."/>
            <person name="Inagaki F."/>
            <person name="Takami H."/>
        </authorList>
    </citation>
    <scope>NUCLEOTIDE SEQUENCE</scope>
    <source>
        <strain evidence="11">Expedition CK06-06</strain>
    </source>
</reference>
<feature type="domain" description="Glutamine amidotransferase" evidence="10">
    <location>
        <begin position="11"/>
        <end position="89"/>
    </location>
</feature>
<feature type="non-terminal residue" evidence="11">
    <location>
        <position position="1"/>
    </location>
</feature>
<dbReference type="GO" id="GO:0042802">
    <property type="term" value="F:identical protein binding"/>
    <property type="evidence" value="ECO:0007669"/>
    <property type="project" value="TreeGrafter"/>
</dbReference>
<dbReference type="UniPathway" id="UPA00159">
    <property type="reaction ID" value="UER00277"/>
</dbReference>
<keyword evidence="8" id="KW-0665">Pyrimidine biosynthesis</keyword>
<gene>
    <name evidence="11" type="ORF">S01H4_10731</name>
</gene>
<dbReference type="PANTHER" id="PTHR11550">
    <property type="entry name" value="CTP SYNTHASE"/>
    <property type="match status" value="1"/>
</dbReference>
<sequence length="96" mass="11188">AILKKGSLVQKLYEKNKIYERHRHRYEVNPDYIKLLEGKGLVFSGRSPDGVLMEFMELPKHPYFVATQAHPEFKSRPMTPSPLFTGLIKTAKMRKK</sequence>
<dbReference type="Pfam" id="PF00117">
    <property type="entry name" value="GATase"/>
    <property type="match status" value="1"/>
</dbReference>
<evidence type="ECO:0000256" key="3">
    <source>
        <dbReference type="ARBA" id="ARBA00012291"/>
    </source>
</evidence>
<accession>X0ZDN4</accession>
<organism evidence="11">
    <name type="scientific">marine sediment metagenome</name>
    <dbReference type="NCBI Taxonomy" id="412755"/>
    <lineage>
        <taxon>unclassified sequences</taxon>
        <taxon>metagenomes</taxon>
        <taxon>ecological metagenomes</taxon>
    </lineage>
</organism>
<dbReference type="GO" id="GO:0003883">
    <property type="term" value="F:CTP synthase activity"/>
    <property type="evidence" value="ECO:0007669"/>
    <property type="project" value="UniProtKB-EC"/>
</dbReference>
<evidence type="ECO:0000256" key="4">
    <source>
        <dbReference type="ARBA" id="ARBA00022598"/>
    </source>
</evidence>
<evidence type="ECO:0000256" key="8">
    <source>
        <dbReference type="ARBA" id="ARBA00022975"/>
    </source>
</evidence>
<protein>
    <recommendedName>
        <fullName evidence="3">CTP synthase (glutamine hydrolyzing)</fullName>
        <ecNumber evidence="3">6.3.4.2</ecNumber>
    </recommendedName>
</protein>
<name>X0ZDN4_9ZZZZ</name>
<dbReference type="EC" id="6.3.4.2" evidence="3"/>